<reference evidence="2 3" key="1">
    <citation type="submission" date="2022-10" db="EMBL/GenBank/DDBJ databases">
        <title>Defluviimonas sp. CAU 1641 isolated from mud.</title>
        <authorList>
            <person name="Kim W."/>
        </authorList>
    </citation>
    <scope>NUCLEOTIDE SEQUENCE [LARGE SCALE GENOMIC DNA]</scope>
    <source>
        <strain evidence="2 3">CAU 1641</strain>
    </source>
</reference>
<keyword evidence="3" id="KW-1185">Reference proteome</keyword>
<proteinExistence type="predicted"/>
<dbReference type="CDD" id="cd07344">
    <property type="entry name" value="M48_yhfN_like"/>
    <property type="match status" value="1"/>
</dbReference>
<organism evidence="2 3">
    <name type="scientific">Defluviimonas salinarum</name>
    <dbReference type="NCBI Taxonomy" id="2992147"/>
    <lineage>
        <taxon>Bacteria</taxon>
        <taxon>Pseudomonadati</taxon>
        <taxon>Pseudomonadota</taxon>
        <taxon>Alphaproteobacteria</taxon>
        <taxon>Rhodobacterales</taxon>
        <taxon>Paracoccaceae</taxon>
        <taxon>Albidovulum</taxon>
    </lineage>
</organism>
<evidence type="ECO:0000259" key="1">
    <source>
        <dbReference type="Pfam" id="PF01863"/>
    </source>
</evidence>
<dbReference type="EMBL" id="JAPDOG010000016">
    <property type="protein sequence ID" value="MCW3783219.1"/>
    <property type="molecule type" value="Genomic_DNA"/>
</dbReference>
<protein>
    <submittedName>
        <fullName evidence="2">M48 family metallopeptidase</fullName>
    </submittedName>
</protein>
<dbReference type="Proteomes" id="UP001207582">
    <property type="component" value="Unassembled WGS sequence"/>
</dbReference>
<sequence>MRPFWSALKPSSAFSSFFISTMNTDVLEIAGIRVEVRRKRVKNLHVGVYPPDGSVRVAAPEALSADAIRSAVLTRMTWIRSKQQQFMRQSRQQERLYVSGETHFVFGRARRLSVTTQTGRGHRILLVGNDGIEFHVPELSSHDQRRRWMEAWYRAELRRVASPRIIHWSERIGCNPASWGIRTMKTKWGSCNPAKKIIWLNSELSKKLVSAIDYVILHEIAHFVSPRHDEVFLKVLETHMPTWRQVRADLNALPLPAWTEG</sequence>
<comment type="caution">
    <text evidence="2">The sequence shown here is derived from an EMBL/GenBank/DDBJ whole genome shotgun (WGS) entry which is preliminary data.</text>
</comment>
<dbReference type="InterPro" id="IPR053136">
    <property type="entry name" value="UTP_pyrophosphatase-like"/>
</dbReference>
<gene>
    <name evidence="2" type="ORF">OM960_16845</name>
</gene>
<accession>A0ABT3J721</accession>
<dbReference type="PANTHER" id="PTHR30399">
    <property type="entry name" value="UNCHARACTERIZED PROTEIN YGJP"/>
    <property type="match status" value="1"/>
</dbReference>
<name>A0ABT3J721_9RHOB</name>
<dbReference type="PANTHER" id="PTHR30399:SF1">
    <property type="entry name" value="UTP PYROPHOSPHATASE"/>
    <property type="match status" value="1"/>
</dbReference>
<dbReference type="Gene3D" id="3.30.2010.10">
    <property type="entry name" value="Metalloproteases ('zincins'), catalytic domain"/>
    <property type="match status" value="1"/>
</dbReference>
<dbReference type="InterPro" id="IPR002725">
    <property type="entry name" value="YgjP-like_metallopeptidase"/>
</dbReference>
<evidence type="ECO:0000313" key="3">
    <source>
        <dbReference type="Proteomes" id="UP001207582"/>
    </source>
</evidence>
<feature type="domain" description="YgjP-like metallopeptidase" evidence="1">
    <location>
        <begin position="47"/>
        <end position="251"/>
    </location>
</feature>
<dbReference type="Pfam" id="PF01863">
    <property type="entry name" value="YgjP-like"/>
    <property type="match status" value="1"/>
</dbReference>
<evidence type="ECO:0000313" key="2">
    <source>
        <dbReference type="EMBL" id="MCW3783219.1"/>
    </source>
</evidence>